<proteinExistence type="predicted"/>
<evidence type="ECO:0000256" key="1">
    <source>
        <dbReference type="SAM" id="Coils"/>
    </source>
</evidence>
<comment type="caution">
    <text evidence="2">The sequence shown here is derived from an EMBL/GenBank/DDBJ whole genome shotgun (WGS) entry which is preliminary data.</text>
</comment>
<keyword evidence="3" id="KW-1185">Reference proteome</keyword>
<dbReference type="Proteomes" id="UP000606889">
    <property type="component" value="Unassembled WGS sequence"/>
</dbReference>
<keyword evidence="1" id="KW-0175">Coiled coil</keyword>
<protein>
    <submittedName>
        <fullName evidence="2">Uncharacterized protein</fullName>
    </submittedName>
</protein>
<evidence type="ECO:0000313" key="3">
    <source>
        <dbReference type="Proteomes" id="UP000606889"/>
    </source>
</evidence>
<evidence type="ECO:0000313" key="2">
    <source>
        <dbReference type="EMBL" id="MBC5648469.1"/>
    </source>
</evidence>
<dbReference type="RefSeq" id="WP_186857972.1">
    <property type="nucleotide sequence ID" value="NZ_JACOON010000004.1"/>
</dbReference>
<accession>A0ABR7EH55</accession>
<sequence length="62" mass="7292">MPKTKIIRKHDAAAELETLRKEKAFLQKRNLELEGESVVNTWIKQIDEDIARNSMKLEEKAR</sequence>
<feature type="coiled-coil region" evidence="1">
    <location>
        <begin position="9"/>
        <end position="36"/>
    </location>
</feature>
<organism evidence="2 3">
    <name type="scientific">Christensenella tenuis</name>
    <dbReference type="NCBI Taxonomy" id="2763033"/>
    <lineage>
        <taxon>Bacteria</taxon>
        <taxon>Bacillati</taxon>
        <taxon>Bacillota</taxon>
        <taxon>Clostridia</taxon>
        <taxon>Christensenellales</taxon>
        <taxon>Christensenellaceae</taxon>
        <taxon>Christensenella</taxon>
    </lineage>
</organism>
<dbReference type="EMBL" id="JACOON010000004">
    <property type="protein sequence ID" value="MBC5648469.1"/>
    <property type="molecule type" value="Genomic_DNA"/>
</dbReference>
<reference evidence="2 3" key="1">
    <citation type="submission" date="2020-08" db="EMBL/GenBank/DDBJ databases">
        <title>Genome public.</title>
        <authorList>
            <person name="Liu C."/>
            <person name="Sun Q."/>
        </authorList>
    </citation>
    <scope>NUCLEOTIDE SEQUENCE [LARGE SCALE GENOMIC DNA]</scope>
    <source>
        <strain evidence="2 3">NSJ-35</strain>
    </source>
</reference>
<gene>
    <name evidence="2" type="ORF">H8S18_08990</name>
</gene>
<name>A0ABR7EH55_9FIRM</name>